<feature type="compositionally biased region" description="Basic and acidic residues" evidence="1">
    <location>
        <begin position="213"/>
        <end position="224"/>
    </location>
</feature>
<gene>
    <name evidence="3" type="ORF">M513_03677</name>
    <name evidence="4" type="ORF">M514_03677</name>
</gene>
<accession>A0A085MDP1</accession>
<proteinExistence type="predicted"/>
<protein>
    <recommendedName>
        <fullName evidence="2">PID domain-containing protein</fullName>
    </recommendedName>
</protein>
<dbReference type="Gene3D" id="2.30.29.30">
    <property type="entry name" value="Pleckstrin-homology domain (PH domain)/Phosphotyrosine-binding domain (PTB)"/>
    <property type="match status" value="1"/>
</dbReference>
<evidence type="ECO:0000259" key="2">
    <source>
        <dbReference type="SMART" id="SM00462"/>
    </source>
</evidence>
<evidence type="ECO:0000313" key="4">
    <source>
        <dbReference type="EMBL" id="KFD68656.1"/>
    </source>
</evidence>
<keyword evidence="5" id="KW-1185">Reference proteome</keyword>
<evidence type="ECO:0000313" key="5">
    <source>
        <dbReference type="Proteomes" id="UP000030764"/>
    </source>
</evidence>
<dbReference type="PANTHER" id="PTHR21219">
    <property type="entry name" value="FI19613P1"/>
    <property type="match status" value="1"/>
</dbReference>
<feature type="compositionally biased region" description="Basic residues" evidence="1">
    <location>
        <begin position="248"/>
        <end position="258"/>
    </location>
</feature>
<feature type="region of interest" description="Disordered" evidence="1">
    <location>
        <begin position="173"/>
        <end position="272"/>
    </location>
</feature>
<organism evidence="3 5">
    <name type="scientific">Trichuris suis</name>
    <name type="common">pig whipworm</name>
    <dbReference type="NCBI Taxonomy" id="68888"/>
    <lineage>
        <taxon>Eukaryota</taxon>
        <taxon>Metazoa</taxon>
        <taxon>Ecdysozoa</taxon>
        <taxon>Nematoda</taxon>
        <taxon>Enoplea</taxon>
        <taxon>Dorylaimia</taxon>
        <taxon>Trichinellida</taxon>
        <taxon>Trichuridae</taxon>
        <taxon>Trichuris</taxon>
    </lineage>
</organism>
<reference evidence="3 5" key="1">
    <citation type="journal article" date="2014" name="Nat. Genet.">
        <title>Genome and transcriptome of the porcine whipworm Trichuris suis.</title>
        <authorList>
            <person name="Jex A.R."/>
            <person name="Nejsum P."/>
            <person name="Schwarz E.M."/>
            <person name="Hu L."/>
            <person name="Young N.D."/>
            <person name="Hall R.S."/>
            <person name="Korhonen P.K."/>
            <person name="Liao S."/>
            <person name="Thamsborg S."/>
            <person name="Xia J."/>
            <person name="Xu P."/>
            <person name="Wang S."/>
            <person name="Scheerlinck J.P."/>
            <person name="Hofmann A."/>
            <person name="Sternberg P.W."/>
            <person name="Wang J."/>
            <person name="Gasser R.B."/>
        </authorList>
    </citation>
    <scope>NUCLEOTIDE SEQUENCE [LARGE SCALE GENOMIC DNA]</scope>
    <source>
        <strain evidence="4">DCEP-RM93F</strain>
        <strain evidence="3">DCEP-RM93M</strain>
    </source>
</reference>
<evidence type="ECO:0000256" key="1">
    <source>
        <dbReference type="SAM" id="MobiDB-lite"/>
    </source>
</evidence>
<feature type="region of interest" description="Disordered" evidence="1">
    <location>
        <begin position="547"/>
        <end position="567"/>
    </location>
</feature>
<dbReference type="Proteomes" id="UP000030758">
    <property type="component" value="Unassembled WGS sequence"/>
</dbReference>
<sequence>MDAAPTPLCRCRVLYLGSSVPTITKDGLQGIQEPLRKLYPVQGLGDTKGIDCWLCVWMNGLLLQYTDDPEKEQFFPIESLHYCAAVRFVNISGYSVAGGGQQFLPLDSPLANLPDSRHPPIFAAILRRTTGIRVLECHAFVCTATNATNALVSCCFHAYAESSMINASVSTLRHKPSGLQSPDDEKAVVEGAHSDKSSSVASELAFENGYESGSERNGDQNRKRTEWRRRQQTGELDAASLSSSAAGRYKKKEPKRPVRNWSPSPAKVPENPYPTFSRALVPYGMYQPTVDRRRSVSESDLRIRAYSSMPATDALVPYEPYVTYPNEIVPFDQQSMLSLKAQSIGAPIMPFPPIPLMPFRMGPIPPPPPPPLSPVFRMPPPPPRGPGAPQFQRFPMSPPAAVLLTPPKRTKKKLKAKKGSAPEMPLLMPAPPFGAFEEPPFPPGMMPPFPFVGRGLPPVRSMFRPMEGRFWPPPFADQHEMAPFWDAGASSLSYSDVTTYKPGMMMNGKASQAFGVPEPVVARRTRRARIANGLDEIDGQMRELSIRDASGGPRKPRGTKANVHMMC</sequence>
<evidence type="ECO:0000313" key="3">
    <source>
        <dbReference type="EMBL" id="KFD55337.1"/>
    </source>
</evidence>
<dbReference type="SUPFAM" id="SSF50729">
    <property type="entry name" value="PH domain-like"/>
    <property type="match status" value="1"/>
</dbReference>
<dbReference type="EMBL" id="KL363200">
    <property type="protein sequence ID" value="KFD55337.1"/>
    <property type="molecule type" value="Genomic_DNA"/>
</dbReference>
<dbReference type="InterPro" id="IPR011993">
    <property type="entry name" value="PH-like_dom_sf"/>
</dbReference>
<dbReference type="EMBL" id="KL367502">
    <property type="protein sequence ID" value="KFD68656.1"/>
    <property type="molecule type" value="Genomic_DNA"/>
</dbReference>
<feature type="compositionally biased region" description="Basic and acidic residues" evidence="1">
    <location>
        <begin position="183"/>
        <end position="196"/>
    </location>
</feature>
<dbReference type="InterPro" id="IPR006020">
    <property type="entry name" value="PTB/PI_dom"/>
</dbReference>
<name>A0A085MDP1_9BILA</name>
<feature type="domain" description="PID" evidence="2">
    <location>
        <begin position="6"/>
        <end position="168"/>
    </location>
</feature>
<dbReference type="PANTHER" id="PTHR21219:SF3">
    <property type="entry name" value="FI19613P1"/>
    <property type="match status" value="1"/>
</dbReference>
<dbReference type="SMART" id="SM00462">
    <property type="entry name" value="PTB"/>
    <property type="match status" value="1"/>
</dbReference>
<dbReference type="Proteomes" id="UP000030764">
    <property type="component" value="Unassembled WGS sequence"/>
</dbReference>
<dbReference type="AlphaFoldDB" id="A0A085MDP1"/>